<dbReference type="Proteomes" id="UP000008914">
    <property type="component" value="Chromosome"/>
</dbReference>
<feature type="domain" description="AB hydrolase-1" evidence="2">
    <location>
        <begin position="15"/>
        <end position="242"/>
    </location>
</feature>
<evidence type="ECO:0000259" key="2">
    <source>
        <dbReference type="Pfam" id="PF12697"/>
    </source>
</evidence>
<reference evidence="3 4" key="1">
    <citation type="journal article" date="2010" name="Stand. Genomic Sci.">
        <title>Complete genome sequence of Intrasporangium calvum type strain (7 KIP).</title>
        <authorList>
            <person name="Del Rio T.G."/>
            <person name="Chertkov O."/>
            <person name="Yasawong M."/>
            <person name="Lucas S."/>
            <person name="Deshpande S."/>
            <person name="Cheng J.F."/>
            <person name="Detter C."/>
            <person name="Tapia R."/>
            <person name="Han C."/>
            <person name="Goodwin L."/>
            <person name="Pitluck S."/>
            <person name="Liolios K."/>
            <person name="Ivanova N."/>
            <person name="Mavromatis K."/>
            <person name="Pati A."/>
            <person name="Chen A."/>
            <person name="Palaniappan K."/>
            <person name="Land M."/>
            <person name="Hauser L."/>
            <person name="Chang Y.J."/>
            <person name="Jeffries C.D."/>
            <person name="Rohde M."/>
            <person name="Pukall R."/>
            <person name="Sikorski J."/>
            <person name="Goker M."/>
            <person name="Woyke T."/>
            <person name="Bristow J."/>
            <person name="Eisen J.A."/>
            <person name="Markowitz V."/>
            <person name="Hugenholtz P."/>
            <person name="Kyrpides N.C."/>
            <person name="Klenk H.P."/>
            <person name="Lapidus A."/>
        </authorList>
    </citation>
    <scope>NUCLEOTIDE SEQUENCE [LARGE SCALE GENOMIC DNA]</scope>
    <source>
        <strain evidence="4">ATCC 23552 / DSM 43043 / JCM 3097 / NBRC 12989 / 7 KIP</strain>
    </source>
</reference>
<keyword evidence="1 3" id="KW-0378">Hydrolase</keyword>
<organism evidence="3 4">
    <name type="scientific">Intrasporangium calvum (strain ATCC 23552 / DSM 43043 / JCM 3097 / NBRC 12989 / NCIMB 10167 / NRRL B-3866 / 7 KIP)</name>
    <dbReference type="NCBI Taxonomy" id="710696"/>
    <lineage>
        <taxon>Bacteria</taxon>
        <taxon>Bacillati</taxon>
        <taxon>Actinomycetota</taxon>
        <taxon>Actinomycetes</taxon>
        <taxon>Micrococcales</taxon>
        <taxon>Intrasporangiaceae</taxon>
        <taxon>Intrasporangium</taxon>
    </lineage>
</organism>
<evidence type="ECO:0000313" key="3">
    <source>
        <dbReference type="EMBL" id="ADU46842.1"/>
    </source>
</evidence>
<gene>
    <name evidence="3" type="ordered locus">Intca_0287</name>
</gene>
<keyword evidence="4" id="KW-1185">Reference proteome</keyword>
<sequence>MSIAHRVVGSGPRTVIVSHGWFGSSEGWGLFPDYLDGDANTYLFADLRGYGARRDVEGNQTLDEIADDLIALADEHGAERFALLGHSMSGAFIQRVLARVPERVEALVALSPVSSSPFPFDDAGRELFWGAVDDRDKRYAIIDYTTGNRNCAPWVNRMVDFSLATSTRDAFANALEAWANPDFADEVRGSDAPVLVLVGEHDPALSADYARAYWLPLFTKAKIEVIPNAGHYAMFETPVNLATRIDDFLKDVGS</sequence>
<dbReference type="SUPFAM" id="SSF53474">
    <property type="entry name" value="alpha/beta-Hydrolases"/>
    <property type="match status" value="1"/>
</dbReference>
<dbReference type="AlphaFoldDB" id="E6S6V6"/>
<dbReference type="EMBL" id="CP002343">
    <property type="protein sequence ID" value="ADU46842.1"/>
    <property type="molecule type" value="Genomic_DNA"/>
</dbReference>
<proteinExistence type="predicted"/>
<dbReference type="OrthoDB" id="63962at2"/>
<dbReference type="Pfam" id="PF12697">
    <property type="entry name" value="Abhydrolase_6"/>
    <property type="match status" value="1"/>
</dbReference>
<dbReference type="GO" id="GO:0016020">
    <property type="term" value="C:membrane"/>
    <property type="evidence" value="ECO:0007669"/>
    <property type="project" value="TreeGrafter"/>
</dbReference>
<dbReference type="PANTHER" id="PTHR43798:SF31">
    <property type="entry name" value="AB HYDROLASE SUPERFAMILY PROTEIN YCLE"/>
    <property type="match status" value="1"/>
</dbReference>
<name>E6S6V6_INTC7</name>
<accession>E6S6V6</accession>
<dbReference type="PANTHER" id="PTHR43798">
    <property type="entry name" value="MONOACYLGLYCEROL LIPASE"/>
    <property type="match status" value="1"/>
</dbReference>
<dbReference type="InterPro" id="IPR029058">
    <property type="entry name" value="AB_hydrolase_fold"/>
</dbReference>
<dbReference type="eggNOG" id="COG0596">
    <property type="taxonomic scope" value="Bacteria"/>
</dbReference>
<dbReference type="KEGG" id="ica:Intca_0287"/>
<dbReference type="HOGENOM" id="CLU_020336_50_4_11"/>
<dbReference type="InterPro" id="IPR050266">
    <property type="entry name" value="AB_hydrolase_sf"/>
</dbReference>
<dbReference type="InterPro" id="IPR000073">
    <property type="entry name" value="AB_hydrolase_1"/>
</dbReference>
<evidence type="ECO:0000256" key="1">
    <source>
        <dbReference type="ARBA" id="ARBA00022801"/>
    </source>
</evidence>
<evidence type="ECO:0000313" key="4">
    <source>
        <dbReference type="Proteomes" id="UP000008914"/>
    </source>
</evidence>
<dbReference type="GO" id="GO:0016787">
    <property type="term" value="F:hydrolase activity"/>
    <property type="evidence" value="ECO:0007669"/>
    <property type="project" value="UniProtKB-KW"/>
</dbReference>
<protein>
    <submittedName>
        <fullName evidence="3">Alpha/beta hydrolase fold protein</fullName>
    </submittedName>
</protein>
<dbReference type="RefSeq" id="WP_013491164.1">
    <property type="nucleotide sequence ID" value="NC_014830.1"/>
</dbReference>
<dbReference type="STRING" id="710696.Intca_0287"/>
<dbReference type="Gene3D" id="3.40.50.1820">
    <property type="entry name" value="alpha/beta hydrolase"/>
    <property type="match status" value="1"/>
</dbReference>